<feature type="signal peptide" evidence="2">
    <location>
        <begin position="1"/>
        <end position="23"/>
    </location>
</feature>
<dbReference type="AlphaFoldDB" id="A0A219ANK5"/>
<gene>
    <name evidence="3" type="ORF">VFPPC_18187</name>
</gene>
<name>A0A219ANK5_METCM</name>
<comment type="caution">
    <text evidence="3">The sequence shown here is derived from an EMBL/GenBank/DDBJ whole genome shotgun (WGS) entry which is preliminary data.</text>
</comment>
<feature type="chain" id="PRO_5012103640" description="Secreted protein" evidence="2">
    <location>
        <begin position="24"/>
        <end position="84"/>
    </location>
</feature>
<dbReference type="GeneID" id="33937040"/>
<feature type="region of interest" description="Disordered" evidence="1">
    <location>
        <begin position="62"/>
        <end position="84"/>
    </location>
</feature>
<evidence type="ECO:0008006" key="5">
    <source>
        <dbReference type="Google" id="ProtNLM"/>
    </source>
</evidence>
<sequence>MAGILSPTCLFSCILSLHLSAVSDKIKALSEVAVTVCRLLNCWLSTKKFAFVFFPRHLRDVVKGERPPGQPVSGSTNRRDHPAP</sequence>
<evidence type="ECO:0000256" key="1">
    <source>
        <dbReference type="SAM" id="MobiDB-lite"/>
    </source>
</evidence>
<protein>
    <recommendedName>
        <fullName evidence="5">Secreted protein</fullName>
    </recommendedName>
</protein>
<keyword evidence="4" id="KW-1185">Reference proteome</keyword>
<evidence type="ECO:0000313" key="3">
    <source>
        <dbReference type="EMBL" id="OWT42301.1"/>
    </source>
</evidence>
<evidence type="ECO:0000313" key="4">
    <source>
        <dbReference type="Proteomes" id="UP000078397"/>
    </source>
</evidence>
<dbReference type="KEGG" id="pchm:VFPPC_18187"/>
<accession>A0A219ANK5</accession>
<reference evidence="3 4" key="1">
    <citation type="journal article" date="2016" name="PLoS Pathog.">
        <title>Biosynthesis of antibiotic leucinostatins in bio-control fungus Purpureocillium lilacinum and their inhibition on phytophthora revealed by genome mining.</title>
        <authorList>
            <person name="Wang G."/>
            <person name="Liu Z."/>
            <person name="Lin R."/>
            <person name="Li E."/>
            <person name="Mao Z."/>
            <person name="Ling J."/>
            <person name="Yang Y."/>
            <person name="Yin W.B."/>
            <person name="Xie B."/>
        </authorList>
    </citation>
    <scope>NUCLEOTIDE SEQUENCE [LARGE SCALE GENOMIC DNA]</scope>
    <source>
        <strain evidence="3">170</strain>
    </source>
</reference>
<dbReference type="RefSeq" id="XP_022284840.1">
    <property type="nucleotide sequence ID" value="XM_022429838.1"/>
</dbReference>
<evidence type="ECO:0000256" key="2">
    <source>
        <dbReference type="SAM" id="SignalP"/>
    </source>
</evidence>
<proteinExistence type="predicted"/>
<dbReference type="Proteomes" id="UP000078397">
    <property type="component" value="Unassembled WGS sequence"/>
</dbReference>
<organism evidence="3 4">
    <name type="scientific">Pochonia chlamydosporia 170</name>
    <dbReference type="NCBI Taxonomy" id="1380566"/>
    <lineage>
        <taxon>Eukaryota</taxon>
        <taxon>Fungi</taxon>
        <taxon>Dikarya</taxon>
        <taxon>Ascomycota</taxon>
        <taxon>Pezizomycotina</taxon>
        <taxon>Sordariomycetes</taxon>
        <taxon>Hypocreomycetidae</taxon>
        <taxon>Hypocreales</taxon>
        <taxon>Clavicipitaceae</taxon>
        <taxon>Pochonia</taxon>
    </lineage>
</organism>
<keyword evidence="2" id="KW-0732">Signal</keyword>
<dbReference type="EMBL" id="LSBJ02000027">
    <property type="protein sequence ID" value="OWT42301.1"/>
    <property type="molecule type" value="Genomic_DNA"/>
</dbReference>